<name>A0A7W9JHM1_9ACTN</name>
<comment type="caution">
    <text evidence="1">The sequence shown here is derived from an EMBL/GenBank/DDBJ whole genome shotgun (WGS) entry which is preliminary data.</text>
</comment>
<organism evidence="1 2">
    <name type="scientific">Kribbella italica</name>
    <dbReference type="NCBI Taxonomy" id="1540520"/>
    <lineage>
        <taxon>Bacteria</taxon>
        <taxon>Bacillati</taxon>
        <taxon>Actinomycetota</taxon>
        <taxon>Actinomycetes</taxon>
        <taxon>Propionibacteriales</taxon>
        <taxon>Kribbellaceae</taxon>
        <taxon>Kribbella</taxon>
    </lineage>
</organism>
<keyword evidence="2" id="KW-1185">Reference proteome</keyword>
<proteinExistence type="predicted"/>
<dbReference type="RefSeq" id="WP_184805296.1">
    <property type="nucleotide sequence ID" value="NZ_JACHMY010000001.1"/>
</dbReference>
<reference evidence="1 2" key="1">
    <citation type="submission" date="2020-08" db="EMBL/GenBank/DDBJ databases">
        <title>Sequencing the genomes of 1000 actinobacteria strains.</title>
        <authorList>
            <person name="Klenk H.-P."/>
        </authorList>
    </citation>
    <scope>NUCLEOTIDE SEQUENCE [LARGE SCALE GENOMIC DNA]</scope>
    <source>
        <strain evidence="1 2">DSM 28967</strain>
    </source>
</reference>
<gene>
    <name evidence="1" type="ORF">HDA39_008397</name>
</gene>
<accession>A0A7W9JHM1</accession>
<sequence>MAGILRSKAAIVVVVVLGMVALVSVTVARWQGSGDETPQVSAAEPSGADAAPYLKAWDRPNTTDPKMYATAYATAIWSYDSTVHGYFDWQDAVKMFADPMDTGGPRVAGSMLPDFGQWEQLDLHDSKATVADVSAETPPALTRLQRLPQTPRGWHGFVVRGQQTNVIDDQPRVAERSVTVAVVCTPQCRFWSASAEGPL</sequence>
<dbReference type="Proteomes" id="UP000549971">
    <property type="component" value="Unassembled WGS sequence"/>
</dbReference>
<evidence type="ECO:0000313" key="2">
    <source>
        <dbReference type="Proteomes" id="UP000549971"/>
    </source>
</evidence>
<evidence type="ECO:0000313" key="1">
    <source>
        <dbReference type="EMBL" id="MBB5841663.1"/>
    </source>
</evidence>
<dbReference type="EMBL" id="JACHMY010000001">
    <property type="protein sequence ID" value="MBB5841663.1"/>
    <property type="molecule type" value="Genomic_DNA"/>
</dbReference>
<dbReference type="AlphaFoldDB" id="A0A7W9JHM1"/>
<protein>
    <submittedName>
        <fullName evidence="1">Uncharacterized protein</fullName>
    </submittedName>
</protein>